<sequence length="96" mass="10553">MVRQRKLLLGREGKPELHQSMWAEILGSELSSLGKALKREHLSTSLIEVCEVCQLNAERIATFEAAGVSGNCTASPGSNRLEKPAKETAKRALKHR</sequence>
<dbReference type="OrthoDB" id="10352406at2759"/>
<gene>
    <name evidence="2" type="ORF">E4U60_000528</name>
</gene>
<evidence type="ECO:0000256" key="1">
    <source>
        <dbReference type="SAM" id="MobiDB-lite"/>
    </source>
</evidence>
<feature type="compositionally biased region" description="Basic and acidic residues" evidence="1">
    <location>
        <begin position="80"/>
        <end position="90"/>
    </location>
</feature>
<keyword evidence="3" id="KW-1185">Reference proteome</keyword>
<dbReference type="Proteomes" id="UP000706124">
    <property type="component" value="Unassembled WGS sequence"/>
</dbReference>
<dbReference type="EMBL" id="SRPO01000116">
    <property type="protein sequence ID" value="KAG5940339.1"/>
    <property type="molecule type" value="Genomic_DNA"/>
</dbReference>
<evidence type="ECO:0000313" key="2">
    <source>
        <dbReference type="EMBL" id="KAG5940339.1"/>
    </source>
</evidence>
<accession>A0A9P7ME55</accession>
<dbReference type="AlphaFoldDB" id="A0A9P7ME55"/>
<organism evidence="2 3">
    <name type="scientific">Claviceps pazoutovae</name>
    <dbReference type="NCBI Taxonomy" id="1649127"/>
    <lineage>
        <taxon>Eukaryota</taxon>
        <taxon>Fungi</taxon>
        <taxon>Dikarya</taxon>
        <taxon>Ascomycota</taxon>
        <taxon>Pezizomycotina</taxon>
        <taxon>Sordariomycetes</taxon>
        <taxon>Hypocreomycetidae</taxon>
        <taxon>Hypocreales</taxon>
        <taxon>Clavicipitaceae</taxon>
        <taxon>Claviceps</taxon>
    </lineage>
</organism>
<evidence type="ECO:0000313" key="3">
    <source>
        <dbReference type="Proteomes" id="UP000706124"/>
    </source>
</evidence>
<comment type="caution">
    <text evidence="2">The sequence shown here is derived from an EMBL/GenBank/DDBJ whole genome shotgun (WGS) entry which is preliminary data.</text>
</comment>
<reference evidence="2 3" key="1">
    <citation type="journal article" date="2020" name="bioRxiv">
        <title>Whole genome comparisons of ergot fungi reveals the divergence and evolution of species within the genus Claviceps are the result of varying mechanisms driving genome evolution and host range expansion.</title>
        <authorList>
            <person name="Wyka S.A."/>
            <person name="Mondo S.J."/>
            <person name="Liu M."/>
            <person name="Dettman J."/>
            <person name="Nalam V."/>
            <person name="Broders K.D."/>
        </authorList>
    </citation>
    <scope>NUCLEOTIDE SEQUENCE [LARGE SCALE GENOMIC DNA]</scope>
    <source>
        <strain evidence="2 3">CCC 1485</strain>
    </source>
</reference>
<feature type="region of interest" description="Disordered" evidence="1">
    <location>
        <begin position="73"/>
        <end position="96"/>
    </location>
</feature>
<name>A0A9P7ME55_9HYPO</name>
<proteinExistence type="predicted"/>
<protein>
    <submittedName>
        <fullName evidence="2">Uncharacterized protein</fullName>
    </submittedName>
</protein>